<organism evidence="3 4">
    <name type="scientific">Ancylobacter defluvii</name>
    <dbReference type="NCBI Taxonomy" id="1282440"/>
    <lineage>
        <taxon>Bacteria</taxon>
        <taxon>Pseudomonadati</taxon>
        <taxon>Pseudomonadota</taxon>
        <taxon>Alphaproteobacteria</taxon>
        <taxon>Hyphomicrobiales</taxon>
        <taxon>Xanthobacteraceae</taxon>
        <taxon>Ancylobacter</taxon>
    </lineage>
</organism>
<feature type="transmembrane region" description="Helical" evidence="2">
    <location>
        <begin position="717"/>
        <end position="736"/>
    </location>
</feature>
<feature type="region of interest" description="Disordered" evidence="1">
    <location>
        <begin position="67"/>
        <end position="98"/>
    </location>
</feature>
<evidence type="ECO:0008006" key="5">
    <source>
        <dbReference type="Google" id="ProtNLM"/>
    </source>
</evidence>
<proteinExistence type="predicted"/>
<feature type="compositionally biased region" description="Low complexity" evidence="1">
    <location>
        <begin position="561"/>
        <end position="580"/>
    </location>
</feature>
<evidence type="ECO:0000256" key="1">
    <source>
        <dbReference type="SAM" id="MobiDB-lite"/>
    </source>
</evidence>
<feature type="compositionally biased region" description="Pro residues" evidence="1">
    <location>
        <begin position="232"/>
        <end position="243"/>
    </location>
</feature>
<feature type="compositionally biased region" description="Low complexity" evidence="1">
    <location>
        <begin position="193"/>
        <end position="202"/>
    </location>
</feature>
<feature type="region of interest" description="Disordered" evidence="1">
    <location>
        <begin position="536"/>
        <end position="661"/>
    </location>
</feature>
<feature type="compositionally biased region" description="Basic and acidic residues" evidence="1">
    <location>
        <begin position="640"/>
        <end position="654"/>
    </location>
</feature>
<dbReference type="AlphaFoldDB" id="A0A9W6JZ29"/>
<sequence length="836" mass="86534">MRQGAPTQAGHINAAAWTAMNEAAQRAGLPLDEWLHQRLLGHLGTGERGGSVGDIADLRRRIRELTGTVDSLATAPEPEPAAPPATSPATSPAPAPVTSRVEAALDDIRAQLDTLVGDSNARLRSTAASSTAASSTSPRPSEPPPVPPRRLQAPSAASIEAAVAEIAARQRELEVAAPARRATEYTDAAYTAATRPAASGPAEPRPAAPASQPARPTPGGATTSARATTSVPPVPARPAPAAEPAPSFTAAVDTLRGDVVQMRAALGDLAPRQAVDELQRTVTRLAGRIEASGLRDNELCATLSALRDMIATLRLPEYQSVVQGRIDALSRKLDLIAAKQVDTAAIARLQAQAGEIRHVIGRALSNDAVRQLVEQVALLVGRVSREAGAQENALRAVLAGVDERLGQLAARIEAQAARPPQVDLGGVHRRLDDIQENIAQNFSALRREAPAGVEQMLRGIGERLERIERPAEAAASPAAAAPMTIPVPDTAAFEALSHRIATLADRLETQHAQPNRLAGIERALNDLFIQMEETRASLVSAPPPPAPSDPMPPRHEPAPPAGAAPHVARPVAARPVASPASTQADGEAPAAPRASHRPAAAIEEPAASTPVERRSGVPSNAPTLVPAPPPAAAEAPAGVPHDEKGPEVEERDSADTAGTGPARIDFIAQARRAARGVPPAKPHGLPHAALGAPLGTRIAEGRANRARSTRWLARIRAMLLVGVCGSALAFASWHLLSGMKEGRLRANAPSATSTARSLPVVPTPDDITGSVSPRPATPHPVAPLLALPPAAAPLQAVPEVPLTPPMPPPAGSRPGGAAARLLQPRWFGQPAGRRAG</sequence>
<protein>
    <recommendedName>
        <fullName evidence="5">Localization factor PodJL</fullName>
    </recommendedName>
</protein>
<reference evidence="3" key="1">
    <citation type="journal article" date="2014" name="Int. J. Syst. Evol. Microbiol.">
        <title>Complete genome sequence of Corynebacterium casei LMG S-19264T (=DSM 44701T), isolated from a smear-ripened cheese.</title>
        <authorList>
            <consortium name="US DOE Joint Genome Institute (JGI-PGF)"/>
            <person name="Walter F."/>
            <person name="Albersmeier A."/>
            <person name="Kalinowski J."/>
            <person name="Ruckert C."/>
        </authorList>
    </citation>
    <scope>NUCLEOTIDE SEQUENCE</scope>
    <source>
        <strain evidence="3">VKM B-2789</strain>
    </source>
</reference>
<feature type="compositionally biased region" description="Low complexity" evidence="1">
    <location>
        <begin position="588"/>
        <end position="601"/>
    </location>
</feature>
<accession>A0A9W6JZ29</accession>
<keyword evidence="4" id="KW-1185">Reference proteome</keyword>
<feature type="region of interest" description="Disordered" evidence="1">
    <location>
        <begin position="119"/>
        <end position="157"/>
    </location>
</feature>
<evidence type="ECO:0000256" key="2">
    <source>
        <dbReference type="SAM" id="Phobius"/>
    </source>
</evidence>
<feature type="compositionally biased region" description="Low complexity" evidence="1">
    <location>
        <begin position="122"/>
        <end position="139"/>
    </location>
</feature>
<dbReference type="RefSeq" id="WP_213365008.1">
    <property type="nucleotide sequence ID" value="NZ_BSFM01000014.1"/>
</dbReference>
<feature type="compositionally biased region" description="Pro residues" evidence="1">
    <location>
        <begin position="541"/>
        <end position="551"/>
    </location>
</feature>
<gene>
    <name evidence="3" type="ORF">GCM10017653_32610</name>
</gene>
<evidence type="ECO:0000313" key="3">
    <source>
        <dbReference type="EMBL" id="GLK85191.1"/>
    </source>
</evidence>
<keyword evidence="2" id="KW-0812">Transmembrane</keyword>
<keyword evidence="2" id="KW-0472">Membrane</keyword>
<reference evidence="3" key="2">
    <citation type="submission" date="2023-01" db="EMBL/GenBank/DDBJ databases">
        <authorList>
            <person name="Sun Q."/>
            <person name="Evtushenko L."/>
        </authorList>
    </citation>
    <scope>NUCLEOTIDE SEQUENCE</scope>
    <source>
        <strain evidence="3">VKM B-2789</strain>
    </source>
</reference>
<feature type="compositionally biased region" description="Pro residues" evidence="1">
    <location>
        <begin position="77"/>
        <end position="95"/>
    </location>
</feature>
<keyword evidence="2" id="KW-1133">Transmembrane helix</keyword>
<comment type="caution">
    <text evidence="3">The sequence shown here is derived from an EMBL/GenBank/DDBJ whole genome shotgun (WGS) entry which is preliminary data.</text>
</comment>
<dbReference type="Proteomes" id="UP001143330">
    <property type="component" value="Unassembled WGS sequence"/>
</dbReference>
<dbReference type="EMBL" id="BSFM01000014">
    <property type="protein sequence ID" value="GLK85191.1"/>
    <property type="molecule type" value="Genomic_DNA"/>
</dbReference>
<name>A0A9W6JZ29_9HYPH</name>
<feature type="region of interest" description="Disordered" evidence="1">
    <location>
        <begin position="803"/>
        <end position="836"/>
    </location>
</feature>
<feature type="compositionally biased region" description="Low complexity" evidence="1">
    <location>
        <begin position="208"/>
        <end position="231"/>
    </location>
</feature>
<feature type="region of interest" description="Disordered" evidence="1">
    <location>
        <begin position="748"/>
        <end position="779"/>
    </location>
</feature>
<evidence type="ECO:0000313" key="4">
    <source>
        <dbReference type="Proteomes" id="UP001143330"/>
    </source>
</evidence>
<feature type="region of interest" description="Disordered" evidence="1">
    <location>
        <begin position="193"/>
        <end position="245"/>
    </location>
</feature>